<gene>
    <name evidence="2" type="ORF">Fot_03333</name>
    <name evidence="3" type="ORF">Fot_03351</name>
</gene>
<evidence type="ECO:0000256" key="1">
    <source>
        <dbReference type="SAM" id="MobiDB-lite"/>
    </source>
</evidence>
<keyword evidence="4" id="KW-1185">Reference proteome</keyword>
<feature type="region of interest" description="Disordered" evidence="1">
    <location>
        <begin position="36"/>
        <end position="120"/>
    </location>
</feature>
<sequence length="120" mass="14177">MSSDSNWHWTNEKHTDFLNSMEASFVQTMFKNNGHISRLDRYIPDTSESTQDLGKERRRRYSTSDIIESNGRKKDKKTRLLSTQSYISSQDQVVPQVKNKRDDDKDKDERDHLHVSFNPN</sequence>
<dbReference type="EMBL" id="JBFOLJ010000001">
    <property type="protein sequence ID" value="KAL2558594.1"/>
    <property type="molecule type" value="Genomic_DNA"/>
</dbReference>
<reference evidence="3" key="1">
    <citation type="submission" date="2024-07" db="EMBL/GenBank/DDBJ databases">
        <title>Two chromosome-level genome assemblies of Korean endemic species Abeliophyllum distichum and Forsythia ovata (Oleaceae).</title>
        <authorList>
            <person name="Mun J.H."/>
        </authorList>
    </citation>
    <scope>NUCLEOTIDE SEQUENCE</scope>
    <source>
        <strain evidence="3">KNKB202402200001</strain>
        <tissue evidence="3">Leaf</tissue>
    </source>
</reference>
<comment type="caution">
    <text evidence="3">The sequence shown here is derived from an EMBL/GenBank/DDBJ whole genome shotgun (WGS) entry which is preliminary data.</text>
</comment>
<feature type="compositionally biased region" description="Basic and acidic residues" evidence="1">
    <location>
        <begin position="99"/>
        <end position="114"/>
    </location>
</feature>
<evidence type="ECO:0000313" key="2">
    <source>
        <dbReference type="EMBL" id="KAL2558594.1"/>
    </source>
</evidence>
<proteinExistence type="predicted"/>
<dbReference type="EMBL" id="JBFOLJ010000001">
    <property type="protein sequence ID" value="KAL2558612.1"/>
    <property type="molecule type" value="Genomic_DNA"/>
</dbReference>
<dbReference type="Proteomes" id="UP001604277">
    <property type="component" value="Unassembled WGS sequence"/>
</dbReference>
<dbReference type="PANTHER" id="PTHR33676">
    <property type="entry name" value="COLD REGULATED PROTEIN 27"/>
    <property type="match status" value="1"/>
</dbReference>
<organism evidence="3 4">
    <name type="scientific">Forsythia ovata</name>
    <dbReference type="NCBI Taxonomy" id="205694"/>
    <lineage>
        <taxon>Eukaryota</taxon>
        <taxon>Viridiplantae</taxon>
        <taxon>Streptophyta</taxon>
        <taxon>Embryophyta</taxon>
        <taxon>Tracheophyta</taxon>
        <taxon>Spermatophyta</taxon>
        <taxon>Magnoliopsida</taxon>
        <taxon>eudicotyledons</taxon>
        <taxon>Gunneridae</taxon>
        <taxon>Pentapetalae</taxon>
        <taxon>asterids</taxon>
        <taxon>lamiids</taxon>
        <taxon>Lamiales</taxon>
        <taxon>Oleaceae</taxon>
        <taxon>Forsythieae</taxon>
        <taxon>Forsythia</taxon>
    </lineage>
</organism>
<reference evidence="4" key="2">
    <citation type="submission" date="2024-07" db="EMBL/GenBank/DDBJ databases">
        <title>Two chromosome-level genome assemblies of Korean endemic species Abeliophyllum distichum and Forsythia ovata (Oleaceae).</title>
        <authorList>
            <person name="Jang H."/>
        </authorList>
    </citation>
    <scope>NUCLEOTIDE SEQUENCE [LARGE SCALE GENOMIC DNA]</scope>
</reference>
<accession>A0ABD1X9G8</accession>
<dbReference type="AlphaFoldDB" id="A0ABD1X9G8"/>
<evidence type="ECO:0000313" key="3">
    <source>
        <dbReference type="EMBL" id="KAL2558612.1"/>
    </source>
</evidence>
<feature type="compositionally biased region" description="Polar residues" evidence="1">
    <location>
        <begin position="80"/>
        <end position="93"/>
    </location>
</feature>
<dbReference type="InterPro" id="IPR044678">
    <property type="entry name" value="COR27/28"/>
</dbReference>
<evidence type="ECO:0000313" key="4">
    <source>
        <dbReference type="Proteomes" id="UP001604277"/>
    </source>
</evidence>
<name>A0ABD1X9G8_9LAMI</name>
<dbReference type="PANTHER" id="PTHR33676:SF15">
    <property type="entry name" value="OS02G0674233 PROTEIN"/>
    <property type="match status" value="1"/>
</dbReference>
<protein>
    <submittedName>
        <fullName evidence="3">Uncharacterized protein</fullName>
    </submittedName>
</protein>